<evidence type="ECO:0000313" key="3">
    <source>
        <dbReference type="Proteomes" id="UP000886520"/>
    </source>
</evidence>
<keyword evidence="1" id="KW-0732">Signal</keyword>
<comment type="caution">
    <text evidence="2">The sequence shown here is derived from an EMBL/GenBank/DDBJ whole genome shotgun (WGS) entry which is preliminary data.</text>
</comment>
<keyword evidence="3" id="KW-1185">Reference proteome</keyword>
<evidence type="ECO:0000256" key="1">
    <source>
        <dbReference type="SAM" id="SignalP"/>
    </source>
</evidence>
<dbReference type="EMBL" id="JABFUD020000011">
    <property type="protein sequence ID" value="KAI5073420.1"/>
    <property type="molecule type" value="Genomic_DNA"/>
</dbReference>
<dbReference type="Proteomes" id="UP000886520">
    <property type="component" value="Chromosome 11"/>
</dbReference>
<protein>
    <submittedName>
        <fullName evidence="2">Uncharacterized protein</fullName>
    </submittedName>
</protein>
<feature type="signal peptide" evidence="1">
    <location>
        <begin position="1"/>
        <end position="22"/>
    </location>
</feature>
<reference evidence="2" key="1">
    <citation type="submission" date="2021-01" db="EMBL/GenBank/DDBJ databases">
        <title>Adiantum capillus-veneris genome.</title>
        <authorList>
            <person name="Fang Y."/>
            <person name="Liao Q."/>
        </authorList>
    </citation>
    <scope>NUCLEOTIDE SEQUENCE</scope>
    <source>
        <strain evidence="2">H3</strain>
        <tissue evidence="2">Leaf</tissue>
    </source>
</reference>
<feature type="chain" id="PRO_5038723751" evidence="1">
    <location>
        <begin position="23"/>
        <end position="93"/>
    </location>
</feature>
<dbReference type="OrthoDB" id="1984279at2759"/>
<proteinExistence type="predicted"/>
<name>A0A9D4ZHM9_ADICA</name>
<dbReference type="AlphaFoldDB" id="A0A9D4ZHM9"/>
<gene>
    <name evidence="2" type="ORF">GOP47_0011433</name>
</gene>
<sequence length="93" mass="10548">MVIAMLGMIASILSLLLFQKKGNQSTQANVLHKSLITRHFTSPGSTTTFLLTYLNACYGMEVSHIAQEYCSISEFYVNPRSLDWWNHYVSTAR</sequence>
<evidence type="ECO:0000313" key="2">
    <source>
        <dbReference type="EMBL" id="KAI5073420.1"/>
    </source>
</evidence>
<organism evidence="2 3">
    <name type="scientific">Adiantum capillus-veneris</name>
    <name type="common">Maidenhair fern</name>
    <dbReference type="NCBI Taxonomy" id="13818"/>
    <lineage>
        <taxon>Eukaryota</taxon>
        <taxon>Viridiplantae</taxon>
        <taxon>Streptophyta</taxon>
        <taxon>Embryophyta</taxon>
        <taxon>Tracheophyta</taxon>
        <taxon>Polypodiopsida</taxon>
        <taxon>Polypodiidae</taxon>
        <taxon>Polypodiales</taxon>
        <taxon>Pteridineae</taxon>
        <taxon>Pteridaceae</taxon>
        <taxon>Vittarioideae</taxon>
        <taxon>Adiantum</taxon>
    </lineage>
</organism>
<feature type="non-terminal residue" evidence="2">
    <location>
        <position position="93"/>
    </location>
</feature>
<accession>A0A9D4ZHM9</accession>